<evidence type="ECO:0000313" key="2">
    <source>
        <dbReference type="EMBL" id="SDU93268.1"/>
    </source>
</evidence>
<dbReference type="SUPFAM" id="SSF51735">
    <property type="entry name" value="NAD(P)-binding Rossmann-fold domains"/>
    <property type="match status" value="1"/>
</dbReference>
<sequence length="278" mass="29458">MTGASGNVGRQVVEQLVAAGEPVRALSRDPARTEWPDGVETVAGDLVGGVPTEAFNGVRALHLFPAPEGVDAVVAAAVAAGVVHVTVLSSLSASWETDSPLQRRHTVVERAVEGSGLGWTHLRPGMFMTNTLAWAPAVRAGEPVRAPFGDSVAAPVHEADIAAVAVAALLDPARHAGAVHELSGPEALSQRDRVRVLGEVLGREVRFEEQSRAEARADLLRNPWMNEQLADSLLAMQERTVGVRDGLVLPAVDEVLDRPGRSFAEWVADHREAFTGPV</sequence>
<dbReference type="InterPro" id="IPR051604">
    <property type="entry name" value="Ergot_Alk_Oxidoreductase"/>
</dbReference>
<gene>
    <name evidence="2" type="ORF">SAMN04488544_2179</name>
</gene>
<dbReference type="Gene3D" id="3.40.50.720">
    <property type="entry name" value="NAD(P)-binding Rossmann-like Domain"/>
    <property type="match status" value="1"/>
</dbReference>
<feature type="domain" description="NAD(P)-binding" evidence="1">
    <location>
        <begin position="3"/>
        <end position="172"/>
    </location>
</feature>
<evidence type="ECO:0000259" key="1">
    <source>
        <dbReference type="Pfam" id="PF13460"/>
    </source>
</evidence>
<protein>
    <submittedName>
        <fullName evidence="2">Uncharacterized conserved protein YbjT, contains NAD(P)-binding and DUF2867 domains</fullName>
    </submittedName>
</protein>
<dbReference type="EMBL" id="LT629799">
    <property type="protein sequence ID" value="SDU93268.1"/>
    <property type="molecule type" value="Genomic_DNA"/>
</dbReference>
<dbReference type="STRING" id="546874.SAMN04488544_2179"/>
<dbReference type="Gene3D" id="3.90.25.10">
    <property type="entry name" value="UDP-galactose 4-epimerase, domain 1"/>
    <property type="match status" value="1"/>
</dbReference>
<dbReference type="PANTHER" id="PTHR43162:SF1">
    <property type="entry name" value="PRESTALK A DIFFERENTIATION PROTEIN A"/>
    <property type="match status" value="1"/>
</dbReference>
<dbReference type="Proteomes" id="UP000198825">
    <property type="component" value="Chromosome I"/>
</dbReference>
<evidence type="ECO:0000313" key="3">
    <source>
        <dbReference type="Proteomes" id="UP000198825"/>
    </source>
</evidence>
<dbReference type="AlphaFoldDB" id="A0A1H2MJW9"/>
<name>A0A1H2MJW9_9ACTN</name>
<accession>A0A1H2MJW9</accession>
<dbReference type="InterPro" id="IPR036291">
    <property type="entry name" value="NAD(P)-bd_dom_sf"/>
</dbReference>
<reference evidence="3" key="1">
    <citation type="submission" date="2016-10" db="EMBL/GenBank/DDBJ databases">
        <authorList>
            <person name="Varghese N."/>
            <person name="Submissions S."/>
        </authorList>
    </citation>
    <scope>NUCLEOTIDE SEQUENCE [LARGE SCALE GENOMIC DNA]</scope>
    <source>
        <strain evidence="3">DSM 21743</strain>
    </source>
</reference>
<dbReference type="Pfam" id="PF13460">
    <property type="entry name" value="NAD_binding_10"/>
    <property type="match status" value="1"/>
</dbReference>
<keyword evidence="3" id="KW-1185">Reference proteome</keyword>
<dbReference type="PANTHER" id="PTHR43162">
    <property type="match status" value="1"/>
</dbReference>
<organism evidence="2 3">
    <name type="scientific">Microlunatus sagamiharensis</name>
    <dbReference type="NCBI Taxonomy" id="546874"/>
    <lineage>
        <taxon>Bacteria</taxon>
        <taxon>Bacillati</taxon>
        <taxon>Actinomycetota</taxon>
        <taxon>Actinomycetes</taxon>
        <taxon>Propionibacteriales</taxon>
        <taxon>Propionibacteriaceae</taxon>
        <taxon>Microlunatus</taxon>
    </lineage>
</organism>
<dbReference type="InterPro" id="IPR016040">
    <property type="entry name" value="NAD(P)-bd_dom"/>
</dbReference>
<proteinExistence type="predicted"/>